<keyword evidence="2 5" id="KW-0812">Transmembrane</keyword>
<dbReference type="Gene3D" id="3.40.1710.10">
    <property type="entry name" value="abc type-2 transporter like domain"/>
    <property type="match status" value="1"/>
</dbReference>
<sequence length="616" mass="64980">MTSFRIAFTELRRITSGRLPRLAVLAMILIPTLYAGLYLYANHDPYGGLTRVPAALVVADTGARLEGEEVRFGRDIADQLVDSGDFEWHEVSADEAASGVEDGSYDFALTIPAGFSAALTSPARFDPEQARLVMTTNDANSYLAGTIADTVTTKVRAAISSQVTERAATTFLRSLGDIRARLVDAADGAQRLADGLDTARSGARQLARGSDRLDQGLGTLERRTSALPSQTRRLADGAARVAAGNDEIAQLGREAATVAGDVSALYRNGRRDLVQRMREQGLDAQQRQAILAVYDDLNAPLATVTGKVRTASARLDQLASGAGQVADGADRLADATPALTSGIAQAHTGSGRLASGSESLRRGLVRLDQGADRLASGLTDGVDQIPDLSDTTVASTAGTLADPVGIVDRARAEAGSYGAGLAPFFLALAAWIGGYVLFLLVRPLSDRAIAANQAPLRVALGGWYPPALLGLAQMAVVLTVVTLGVGIEPAHVVPTLLFMMLVSITFIAIVHALNAWLGPAGQFLGLALMVLQLVTAGGTFPWQTIPTPLHGVHHVLPMSYAVDGLRQLMYGGLSGLAWYDVLVLVGWLALALALTSVAARRRRRWSIARIKPELSL</sequence>
<organism evidence="7 8">
    <name type="scientific">Nocardioides soli</name>
    <dbReference type="NCBI Taxonomy" id="1036020"/>
    <lineage>
        <taxon>Bacteria</taxon>
        <taxon>Bacillati</taxon>
        <taxon>Actinomycetota</taxon>
        <taxon>Actinomycetes</taxon>
        <taxon>Propionibacteriales</taxon>
        <taxon>Nocardioidaceae</taxon>
        <taxon>Nocardioides</taxon>
    </lineage>
</organism>
<evidence type="ECO:0000313" key="7">
    <source>
        <dbReference type="EMBL" id="MBB3045100.1"/>
    </source>
</evidence>
<accession>A0A7W4W0H2</accession>
<feature type="transmembrane region" description="Helical" evidence="5">
    <location>
        <begin position="576"/>
        <end position="599"/>
    </location>
</feature>
<gene>
    <name evidence="7" type="ORF">FHU40_004953</name>
</gene>
<dbReference type="InterPro" id="IPR017501">
    <property type="entry name" value="Phage_infect_YhgE_C"/>
</dbReference>
<dbReference type="NCBIfam" id="TIGR03062">
    <property type="entry name" value="pip_yhgE_Cterm"/>
    <property type="match status" value="1"/>
</dbReference>
<dbReference type="GO" id="GO:0140359">
    <property type="term" value="F:ABC-type transporter activity"/>
    <property type="evidence" value="ECO:0007669"/>
    <property type="project" value="InterPro"/>
</dbReference>
<dbReference type="InterPro" id="IPR013525">
    <property type="entry name" value="ABC2_TM"/>
</dbReference>
<evidence type="ECO:0000256" key="4">
    <source>
        <dbReference type="ARBA" id="ARBA00023136"/>
    </source>
</evidence>
<proteinExistence type="predicted"/>
<feature type="domain" description="ABC-2 type transporter transmembrane" evidence="6">
    <location>
        <begin position="413"/>
        <end position="595"/>
    </location>
</feature>
<comment type="subcellular location">
    <subcellularLocation>
        <location evidence="1">Membrane</location>
        <topology evidence="1">Multi-pass membrane protein</topology>
    </subcellularLocation>
</comment>
<evidence type="ECO:0000313" key="8">
    <source>
        <dbReference type="Proteomes" id="UP000589626"/>
    </source>
</evidence>
<keyword evidence="3 5" id="KW-1133">Transmembrane helix</keyword>
<evidence type="ECO:0000256" key="3">
    <source>
        <dbReference type="ARBA" id="ARBA00022989"/>
    </source>
</evidence>
<comment type="caution">
    <text evidence="7">The sequence shown here is derived from an EMBL/GenBank/DDBJ whole genome shotgun (WGS) entry which is preliminary data.</text>
</comment>
<evidence type="ECO:0000256" key="5">
    <source>
        <dbReference type="SAM" id="Phobius"/>
    </source>
</evidence>
<evidence type="ECO:0000256" key="1">
    <source>
        <dbReference type="ARBA" id="ARBA00004141"/>
    </source>
</evidence>
<dbReference type="Proteomes" id="UP000589626">
    <property type="component" value="Unassembled WGS sequence"/>
</dbReference>
<evidence type="ECO:0000256" key="2">
    <source>
        <dbReference type="ARBA" id="ARBA00022692"/>
    </source>
</evidence>
<dbReference type="PANTHER" id="PTHR43077">
    <property type="entry name" value="TRANSPORT PERMEASE YVFS-RELATED"/>
    <property type="match status" value="1"/>
</dbReference>
<feature type="transmembrane region" description="Helical" evidence="5">
    <location>
        <begin position="21"/>
        <end position="41"/>
    </location>
</feature>
<protein>
    <submittedName>
        <fullName evidence="7">Putative membrane protein</fullName>
    </submittedName>
</protein>
<dbReference type="RefSeq" id="WP_183595113.1">
    <property type="nucleotide sequence ID" value="NZ_JACHWR010000005.1"/>
</dbReference>
<keyword evidence="8" id="KW-1185">Reference proteome</keyword>
<feature type="transmembrane region" description="Helical" evidence="5">
    <location>
        <begin position="421"/>
        <end position="441"/>
    </location>
</feature>
<dbReference type="GO" id="GO:0016020">
    <property type="term" value="C:membrane"/>
    <property type="evidence" value="ECO:0007669"/>
    <property type="project" value="UniProtKB-SubCell"/>
</dbReference>
<dbReference type="AlphaFoldDB" id="A0A7W4W0H2"/>
<keyword evidence="4 5" id="KW-0472">Membrane</keyword>
<dbReference type="PANTHER" id="PTHR43077:SF5">
    <property type="entry name" value="PHAGE INFECTION PROTEIN"/>
    <property type="match status" value="1"/>
</dbReference>
<dbReference type="EMBL" id="JACHWR010000005">
    <property type="protein sequence ID" value="MBB3045100.1"/>
    <property type="molecule type" value="Genomic_DNA"/>
</dbReference>
<dbReference type="Pfam" id="PF12698">
    <property type="entry name" value="ABC2_membrane_3"/>
    <property type="match status" value="1"/>
</dbReference>
<evidence type="ECO:0000259" key="6">
    <source>
        <dbReference type="Pfam" id="PF12698"/>
    </source>
</evidence>
<feature type="transmembrane region" description="Helical" evidence="5">
    <location>
        <begin position="523"/>
        <end position="542"/>
    </location>
</feature>
<dbReference type="NCBIfam" id="TIGR03061">
    <property type="entry name" value="pip_yhgE_Nterm"/>
    <property type="match status" value="1"/>
</dbReference>
<name>A0A7W4W0H2_9ACTN</name>
<feature type="transmembrane region" description="Helical" evidence="5">
    <location>
        <begin position="462"/>
        <end position="487"/>
    </location>
</feature>
<reference evidence="7 8" key="1">
    <citation type="submission" date="2020-08" db="EMBL/GenBank/DDBJ databases">
        <title>Sequencing the genomes of 1000 actinobacteria strains.</title>
        <authorList>
            <person name="Klenk H.-P."/>
        </authorList>
    </citation>
    <scope>NUCLEOTIDE SEQUENCE [LARGE SCALE GENOMIC DNA]</scope>
    <source>
        <strain evidence="7 8">DSM 105498</strain>
    </source>
</reference>
<dbReference type="InterPro" id="IPR017500">
    <property type="entry name" value="Phage_infect_YhgE_N"/>
</dbReference>
<dbReference type="InterPro" id="IPR051328">
    <property type="entry name" value="T7SS_ABC-Transporter"/>
</dbReference>
<feature type="transmembrane region" description="Helical" evidence="5">
    <location>
        <begin position="493"/>
        <end position="516"/>
    </location>
</feature>